<feature type="region of interest" description="Disordered" evidence="10">
    <location>
        <begin position="1"/>
        <end position="31"/>
    </location>
</feature>
<dbReference type="RefSeq" id="XP_031026542.1">
    <property type="nucleotide sequence ID" value="XM_031167472.1"/>
</dbReference>
<dbReference type="PROSITE" id="PS50048">
    <property type="entry name" value="ZN2_CY6_FUNGAL_2"/>
    <property type="match status" value="1"/>
</dbReference>
<dbReference type="InterPro" id="IPR050335">
    <property type="entry name" value="ERT1_acuK_gluconeogen_tf"/>
</dbReference>
<accession>A0A507CAM3</accession>
<keyword evidence="6" id="KW-0805">Transcription regulation</keyword>
<dbReference type="GO" id="GO:0000977">
    <property type="term" value="F:RNA polymerase II transcription regulatory region sequence-specific DNA binding"/>
    <property type="evidence" value="ECO:0007669"/>
    <property type="project" value="TreeGrafter"/>
</dbReference>
<evidence type="ECO:0000256" key="3">
    <source>
        <dbReference type="ARBA" id="ARBA00022432"/>
    </source>
</evidence>
<dbReference type="Pfam" id="PF00172">
    <property type="entry name" value="Zn_clus"/>
    <property type="match status" value="1"/>
</dbReference>
<dbReference type="Gene3D" id="4.10.240.10">
    <property type="entry name" value="Zn(2)-C6 fungal-type DNA-binding domain"/>
    <property type="match status" value="1"/>
</dbReference>
<dbReference type="GO" id="GO:0006094">
    <property type="term" value="P:gluconeogenesis"/>
    <property type="evidence" value="ECO:0007669"/>
    <property type="project" value="UniProtKB-KW"/>
</dbReference>
<evidence type="ECO:0000259" key="11">
    <source>
        <dbReference type="PROSITE" id="PS50048"/>
    </source>
</evidence>
<dbReference type="GO" id="GO:0005634">
    <property type="term" value="C:nucleus"/>
    <property type="evidence" value="ECO:0007669"/>
    <property type="project" value="UniProtKB-SubCell"/>
</dbReference>
<name>A0A507CAM3_9FUNG</name>
<dbReference type="SUPFAM" id="SSF57701">
    <property type="entry name" value="Zn2/Cys6 DNA-binding domain"/>
    <property type="match status" value="1"/>
</dbReference>
<keyword evidence="13" id="KW-1185">Reference proteome</keyword>
<dbReference type="Proteomes" id="UP000319731">
    <property type="component" value="Unassembled WGS sequence"/>
</dbReference>
<evidence type="ECO:0000256" key="7">
    <source>
        <dbReference type="ARBA" id="ARBA00023125"/>
    </source>
</evidence>
<proteinExistence type="inferred from homology"/>
<dbReference type="GO" id="GO:0009267">
    <property type="term" value="P:cellular response to starvation"/>
    <property type="evidence" value="ECO:0007669"/>
    <property type="project" value="TreeGrafter"/>
</dbReference>
<dbReference type="InterPro" id="IPR056751">
    <property type="entry name" value="PAS_13"/>
</dbReference>
<dbReference type="SMART" id="SM00066">
    <property type="entry name" value="GAL4"/>
    <property type="match status" value="1"/>
</dbReference>
<reference evidence="12 13" key="1">
    <citation type="journal article" date="2019" name="Sci. Rep.">
        <title>Comparative genomics of chytrid fungi reveal insights into the obligate biotrophic and pathogenic lifestyle of Synchytrium endobioticum.</title>
        <authorList>
            <person name="van de Vossenberg B.T.L.H."/>
            <person name="Warris S."/>
            <person name="Nguyen H.D.T."/>
            <person name="van Gent-Pelzer M.P.E."/>
            <person name="Joly D.L."/>
            <person name="van de Geest H.C."/>
            <person name="Bonants P.J.M."/>
            <person name="Smith D.S."/>
            <person name="Levesque C.A."/>
            <person name="van der Lee T.A.J."/>
        </authorList>
    </citation>
    <scope>NUCLEOTIDE SEQUENCE [LARGE SCALE GENOMIC DNA]</scope>
    <source>
        <strain evidence="12 13">JEL517</strain>
    </source>
</reference>
<feature type="domain" description="Zn(2)-C6 fungal-type" evidence="11">
    <location>
        <begin position="34"/>
        <end position="63"/>
    </location>
</feature>
<evidence type="ECO:0000256" key="1">
    <source>
        <dbReference type="ARBA" id="ARBA00004123"/>
    </source>
</evidence>
<evidence type="ECO:0000256" key="5">
    <source>
        <dbReference type="ARBA" id="ARBA00022833"/>
    </source>
</evidence>
<comment type="similarity">
    <text evidence="2">Belongs to the ERT1/acuK family.</text>
</comment>
<dbReference type="CDD" id="cd00067">
    <property type="entry name" value="GAL4"/>
    <property type="match status" value="1"/>
</dbReference>
<evidence type="ECO:0000313" key="13">
    <source>
        <dbReference type="Proteomes" id="UP000319731"/>
    </source>
</evidence>
<keyword evidence="5" id="KW-0862">Zinc</keyword>
<dbReference type="STRING" id="1806994.A0A507CAM3"/>
<evidence type="ECO:0000256" key="10">
    <source>
        <dbReference type="SAM" id="MobiDB-lite"/>
    </source>
</evidence>
<dbReference type="GO" id="GO:0000981">
    <property type="term" value="F:DNA-binding transcription factor activity, RNA polymerase II-specific"/>
    <property type="evidence" value="ECO:0007669"/>
    <property type="project" value="InterPro"/>
</dbReference>
<dbReference type="InterPro" id="IPR001138">
    <property type="entry name" value="Zn2Cys6_DnaBD"/>
</dbReference>
<gene>
    <name evidence="12" type="ORF">SmJEL517_g01544</name>
</gene>
<dbReference type="OrthoDB" id="2538135at2759"/>
<comment type="subcellular location">
    <subcellularLocation>
        <location evidence="1">Nucleus</location>
    </subcellularLocation>
</comment>
<comment type="caution">
    <text evidence="12">The sequence shown here is derived from an EMBL/GenBank/DDBJ whole genome shotgun (WGS) entry which is preliminary data.</text>
</comment>
<keyword evidence="7" id="KW-0238">DNA-binding</keyword>
<evidence type="ECO:0000256" key="6">
    <source>
        <dbReference type="ARBA" id="ARBA00023015"/>
    </source>
</evidence>
<dbReference type="EMBL" id="QEAO01000005">
    <property type="protein sequence ID" value="TPX36229.1"/>
    <property type="molecule type" value="Genomic_DNA"/>
</dbReference>
<evidence type="ECO:0000256" key="9">
    <source>
        <dbReference type="ARBA" id="ARBA00023242"/>
    </source>
</evidence>
<evidence type="ECO:0000313" key="12">
    <source>
        <dbReference type="EMBL" id="TPX36229.1"/>
    </source>
</evidence>
<evidence type="ECO:0000256" key="4">
    <source>
        <dbReference type="ARBA" id="ARBA00022723"/>
    </source>
</evidence>
<organism evidence="12 13">
    <name type="scientific">Synchytrium microbalum</name>
    <dbReference type="NCBI Taxonomy" id="1806994"/>
    <lineage>
        <taxon>Eukaryota</taxon>
        <taxon>Fungi</taxon>
        <taxon>Fungi incertae sedis</taxon>
        <taxon>Chytridiomycota</taxon>
        <taxon>Chytridiomycota incertae sedis</taxon>
        <taxon>Chytridiomycetes</taxon>
        <taxon>Synchytriales</taxon>
        <taxon>Synchytriaceae</taxon>
        <taxon>Synchytrium</taxon>
    </lineage>
</organism>
<protein>
    <recommendedName>
        <fullName evidence="11">Zn(2)-C6 fungal-type domain-containing protein</fullName>
    </recommendedName>
</protein>
<dbReference type="PANTHER" id="PTHR47659">
    <property type="entry name" value="ZN(II)2CYS6 TRANSCRIPTION FACTOR (EUROFUNG)-RELATED"/>
    <property type="match status" value="1"/>
</dbReference>
<dbReference type="AlphaFoldDB" id="A0A507CAM3"/>
<sequence length="444" mass="49967">MKAKVEKEDKSSPKSSAEDEKKPKGSKKIKVSRACNHCQRSHLTCDEGRPCDRCVKRNLASTCEDGVRKKAKYLRQDEEPMQSTYNISPITVALPPLAPITPAITHPQSPIAHPIQPPNTAVDLVPPFEAPINDDFGSATMGLEYSYLSTMLLDPAFQLGGHETTSYGLPELGASHLHHTNDNRFNPAVTKSSDGGPFLTSAPTPAELNYMVDINNAVQQQQQRPSLPQSLHPIQSRTHEVYASVTRPYDYREGYRYLSKYVKERMKKPDMMRIVRAMARFRPSFLSQISALSEEDLIFMEKCFQRNLLECEKASDTVNSLVPVFADLPNSNNLILISARVIIRHTNSDVALVGKEFCLLTQWTREQLLSKKTYIYELMDSKSAVDYWEKFTLIAFDNSQQSIMSKCTLLTPLGLPVPCTFCFTIKKDPFDLPLVVIGNFLPVF</sequence>
<evidence type="ECO:0000256" key="2">
    <source>
        <dbReference type="ARBA" id="ARBA00010855"/>
    </source>
</evidence>
<dbReference type="PANTHER" id="PTHR47659:SF1">
    <property type="entry name" value="TRANSCRIPTION ACTIVATOR OF GLUCONEOGENESIS ERT1"/>
    <property type="match status" value="1"/>
</dbReference>
<keyword evidence="9" id="KW-0539">Nucleus</keyword>
<evidence type="ECO:0000256" key="8">
    <source>
        <dbReference type="ARBA" id="ARBA00023163"/>
    </source>
</evidence>
<feature type="compositionally biased region" description="Basic and acidic residues" evidence="10">
    <location>
        <begin position="1"/>
        <end position="23"/>
    </location>
</feature>
<dbReference type="InterPro" id="IPR036864">
    <property type="entry name" value="Zn2-C6_fun-type_DNA-bd_sf"/>
</dbReference>
<keyword evidence="4" id="KW-0479">Metal-binding</keyword>
<dbReference type="Pfam" id="PF24990">
    <property type="entry name" value="PAS_13"/>
    <property type="match status" value="1"/>
</dbReference>
<dbReference type="GO" id="GO:0008270">
    <property type="term" value="F:zinc ion binding"/>
    <property type="evidence" value="ECO:0007669"/>
    <property type="project" value="InterPro"/>
</dbReference>
<dbReference type="GeneID" id="42002769"/>
<keyword evidence="3" id="KW-0312">Gluconeogenesis</keyword>
<keyword evidence="8" id="KW-0804">Transcription</keyword>